<dbReference type="InterPro" id="IPR008906">
    <property type="entry name" value="HATC_C_dom"/>
</dbReference>
<keyword evidence="4" id="KW-0862">Zinc</keyword>
<dbReference type="Pfam" id="PF02892">
    <property type="entry name" value="zf-BED"/>
    <property type="match status" value="1"/>
</dbReference>
<evidence type="ECO:0000256" key="3">
    <source>
        <dbReference type="ARBA" id="ARBA00022771"/>
    </source>
</evidence>
<keyword evidence="2" id="KW-0479">Metal-binding</keyword>
<dbReference type="OMA" id="WFQYKSL"/>
<dbReference type="InterPro" id="IPR036236">
    <property type="entry name" value="Znf_C2H2_sf"/>
</dbReference>
<keyword evidence="6" id="KW-0238">DNA-binding</keyword>
<comment type="subcellular location">
    <subcellularLocation>
        <location evidence="1">Nucleus</location>
    </subcellularLocation>
</comment>
<accession>A0A671UMS5</accession>
<dbReference type="InterPro" id="IPR012337">
    <property type="entry name" value="RNaseH-like_sf"/>
</dbReference>
<dbReference type="Pfam" id="PF05699">
    <property type="entry name" value="Dimer_Tnp_hAT"/>
    <property type="match status" value="1"/>
</dbReference>
<dbReference type="GO" id="GO:0046983">
    <property type="term" value="F:protein dimerization activity"/>
    <property type="evidence" value="ECO:0007669"/>
    <property type="project" value="InterPro"/>
</dbReference>
<dbReference type="SUPFAM" id="SSF53098">
    <property type="entry name" value="Ribonuclease H-like"/>
    <property type="match status" value="1"/>
</dbReference>
<dbReference type="Gene3D" id="1.10.10.1070">
    <property type="entry name" value="Zinc finger, BED domain-containing"/>
    <property type="match status" value="1"/>
</dbReference>
<dbReference type="SUPFAM" id="SSF140996">
    <property type="entry name" value="Hermes dimerisation domain"/>
    <property type="match status" value="1"/>
</dbReference>
<reference evidence="12" key="2">
    <citation type="submission" date="2025-09" db="UniProtKB">
        <authorList>
            <consortium name="Ensembl"/>
        </authorList>
    </citation>
    <scope>IDENTIFICATION</scope>
</reference>
<dbReference type="InterPro" id="IPR052035">
    <property type="entry name" value="ZnF_BED_domain_contain"/>
</dbReference>
<evidence type="ECO:0000256" key="6">
    <source>
        <dbReference type="ARBA" id="ARBA00023125"/>
    </source>
</evidence>
<evidence type="ECO:0000313" key="13">
    <source>
        <dbReference type="Proteomes" id="UP000472265"/>
    </source>
</evidence>
<evidence type="ECO:0000256" key="8">
    <source>
        <dbReference type="ARBA" id="ARBA00023242"/>
    </source>
</evidence>
<dbReference type="GeneTree" id="ENSGT00940000158431"/>
<dbReference type="PANTHER" id="PTHR46481:SF4">
    <property type="entry name" value="ZINC FINGER BED DOMAIN-CONTAINING PROTEIN 4"/>
    <property type="match status" value="1"/>
</dbReference>
<keyword evidence="5" id="KW-0805">Transcription regulation</keyword>
<dbReference type="GO" id="GO:0003677">
    <property type="term" value="F:DNA binding"/>
    <property type="evidence" value="ECO:0007669"/>
    <property type="project" value="UniProtKB-KW"/>
</dbReference>
<evidence type="ECO:0000256" key="9">
    <source>
        <dbReference type="PROSITE-ProRule" id="PRU00027"/>
    </source>
</evidence>
<evidence type="ECO:0000256" key="10">
    <source>
        <dbReference type="SAM" id="MobiDB-lite"/>
    </source>
</evidence>
<dbReference type="Ensembl" id="ENSSAUT00010016125.1">
    <property type="protein sequence ID" value="ENSSAUP00010015204.1"/>
    <property type="gene ID" value="ENSSAUG00010007070.1"/>
</dbReference>
<evidence type="ECO:0000313" key="12">
    <source>
        <dbReference type="Ensembl" id="ENSSAUP00010015204.1"/>
    </source>
</evidence>
<dbReference type="FunCoup" id="A0A671UMS5">
    <property type="interactions" value="2"/>
</dbReference>
<evidence type="ECO:0000256" key="5">
    <source>
        <dbReference type="ARBA" id="ARBA00023015"/>
    </source>
</evidence>
<keyword evidence="7" id="KW-0804">Transcription</keyword>
<keyword evidence="8" id="KW-0539">Nucleus</keyword>
<evidence type="ECO:0000259" key="11">
    <source>
        <dbReference type="PROSITE" id="PS50808"/>
    </source>
</evidence>
<keyword evidence="13" id="KW-1185">Reference proteome</keyword>
<sequence>MTEDERIQPAPAAFKADVWAYFGFKTKEGSYDVDKSHAVCKLCNARVKYSGNTTNLRSHVARHHDNVALQANVKRVDPAQRTIQEVNFSKLPATSTRATKITQSVLSFICKDMRPLSVVENEGFRKMITTLEPRYTIPSRQHITDIALPKLYGQVKATVLDSLSSAERVALTCDAWTSRATESYVTLTAHHIDDQWNLKSHVLQTRAMRDSHTGEHIAALLNEALTEWGLDGKDPVVVTDNASNMTVTARLAGLTHIQCFAHSLNLASQRALKIQSVAQLLGRVRRVTAFFRRSTLASEQLKQKQRLLQLPSHRLITDVITRWNSSYEMIERFLEQQPAICAALLSAEVRRSEKDIFTLSESDITCAEEVLRALKPMKDATLVMSEESMPTLSLIAPLHAKLVMGAEESPDDTQTVKDIKAAIAQDLGKRYNERETLYMASAVDPRFKDLPFLSEAEARENVPEEADQPPFEDGPTSIPEPPLKRPRTSCALADLLGATYATGDNTAPKSADDAAAAEIKRFKDETPLPLTGNPLSWWRDHEQEYPQLFRVAKCFLCIPGTSVSAERVFSSAGDIVNAQRSVLKAGHVDQLVFLHKNLEIKK</sequence>
<dbReference type="InParanoid" id="A0A671UMS5"/>
<keyword evidence="3 9" id="KW-0863">Zinc-finger</keyword>
<dbReference type="SMART" id="SM00614">
    <property type="entry name" value="ZnF_BED"/>
    <property type="match status" value="1"/>
</dbReference>
<proteinExistence type="predicted"/>
<dbReference type="GO" id="GO:0008270">
    <property type="term" value="F:zinc ion binding"/>
    <property type="evidence" value="ECO:0007669"/>
    <property type="project" value="UniProtKB-KW"/>
</dbReference>
<dbReference type="Proteomes" id="UP000472265">
    <property type="component" value="Unassembled WGS sequence"/>
</dbReference>
<dbReference type="SUPFAM" id="SSF57667">
    <property type="entry name" value="beta-beta-alpha zinc fingers"/>
    <property type="match status" value="1"/>
</dbReference>
<evidence type="ECO:0000256" key="4">
    <source>
        <dbReference type="ARBA" id="ARBA00022833"/>
    </source>
</evidence>
<name>A0A671UMS5_SPAAU</name>
<evidence type="ECO:0000256" key="1">
    <source>
        <dbReference type="ARBA" id="ARBA00004123"/>
    </source>
</evidence>
<feature type="domain" description="BED-type" evidence="11">
    <location>
        <begin position="13"/>
        <end position="71"/>
    </location>
</feature>
<evidence type="ECO:0000256" key="2">
    <source>
        <dbReference type="ARBA" id="ARBA00022723"/>
    </source>
</evidence>
<dbReference type="GO" id="GO:0005634">
    <property type="term" value="C:nucleus"/>
    <property type="evidence" value="ECO:0007669"/>
    <property type="project" value="UniProtKB-SubCell"/>
</dbReference>
<dbReference type="AlphaFoldDB" id="A0A671UMS5"/>
<organism evidence="12 13">
    <name type="scientific">Sparus aurata</name>
    <name type="common">Gilthead sea bream</name>
    <dbReference type="NCBI Taxonomy" id="8175"/>
    <lineage>
        <taxon>Eukaryota</taxon>
        <taxon>Metazoa</taxon>
        <taxon>Chordata</taxon>
        <taxon>Craniata</taxon>
        <taxon>Vertebrata</taxon>
        <taxon>Euteleostomi</taxon>
        <taxon>Actinopterygii</taxon>
        <taxon>Neopterygii</taxon>
        <taxon>Teleostei</taxon>
        <taxon>Neoteleostei</taxon>
        <taxon>Acanthomorphata</taxon>
        <taxon>Eupercaria</taxon>
        <taxon>Spariformes</taxon>
        <taxon>Sparidae</taxon>
        <taxon>Sparus</taxon>
    </lineage>
</organism>
<feature type="region of interest" description="Disordered" evidence="10">
    <location>
        <begin position="458"/>
        <end position="484"/>
    </location>
</feature>
<evidence type="ECO:0000256" key="7">
    <source>
        <dbReference type="ARBA" id="ARBA00023163"/>
    </source>
</evidence>
<dbReference type="InterPro" id="IPR003656">
    <property type="entry name" value="Znf_BED"/>
</dbReference>
<protein>
    <recommendedName>
        <fullName evidence="11">BED-type domain-containing protein</fullName>
    </recommendedName>
</protein>
<reference evidence="12" key="1">
    <citation type="submission" date="2025-08" db="UniProtKB">
        <authorList>
            <consortium name="Ensembl"/>
        </authorList>
    </citation>
    <scope>IDENTIFICATION</scope>
</reference>
<dbReference type="PROSITE" id="PS50808">
    <property type="entry name" value="ZF_BED"/>
    <property type="match status" value="1"/>
</dbReference>
<dbReference type="PANTHER" id="PTHR46481">
    <property type="entry name" value="ZINC FINGER BED DOMAIN-CONTAINING PROTEIN 4"/>
    <property type="match status" value="1"/>
</dbReference>